<dbReference type="GO" id="GO:0016301">
    <property type="term" value="F:kinase activity"/>
    <property type="evidence" value="ECO:0007669"/>
    <property type="project" value="UniProtKB-KW"/>
</dbReference>
<dbReference type="CDD" id="cd24050">
    <property type="entry name" value="ASKHA_NBD_ANMK"/>
    <property type="match status" value="1"/>
</dbReference>
<reference evidence="2 3" key="1">
    <citation type="submission" date="2024-06" db="EMBL/GenBank/DDBJ databases">
        <authorList>
            <person name="Woo H."/>
        </authorList>
    </citation>
    <scope>NUCLEOTIDE SEQUENCE [LARGE SCALE GENOMIC DNA]</scope>
    <source>
        <strain evidence="2 3">S2-g</strain>
    </source>
</reference>
<accession>A0ABV3QUI1</accession>
<comment type="catalytic activity">
    <reaction evidence="1">
        <text>1,6-anhydro-N-acetyl-beta-muramate + ATP + H2O = N-acetyl-D-muramate 6-phosphate + ADP + H(+)</text>
        <dbReference type="Rhea" id="RHEA:24952"/>
        <dbReference type="ChEBI" id="CHEBI:15377"/>
        <dbReference type="ChEBI" id="CHEBI:15378"/>
        <dbReference type="ChEBI" id="CHEBI:30616"/>
        <dbReference type="ChEBI" id="CHEBI:58690"/>
        <dbReference type="ChEBI" id="CHEBI:58722"/>
        <dbReference type="ChEBI" id="CHEBI:456216"/>
        <dbReference type="EC" id="2.7.1.170"/>
    </reaction>
</comment>
<comment type="pathway">
    <text evidence="1">Amino-sugar metabolism; 1,6-anhydro-N-acetylmuramate degradation.</text>
</comment>
<comment type="pathway">
    <text evidence="1">Cell wall biogenesis; peptidoglycan recycling.</text>
</comment>
<keyword evidence="1" id="KW-0547">Nucleotide-binding</keyword>
<feature type="binding site" evidence="1">
    <location>
        <begin position="14"/>
        <end position="21"/>
    </location>
    <ligand>
        <name>ATP</name>
        <dbReference type="ChEBI" id="CHEBI:30616"/>
    </ligand>
</feature>
<dbReference type="InterPro" id="IPR043129">
    <property type="entry name" value="ATPase_NBD"/>
</dbReference>
<dbReference type="EMBL" id="JBFOHL010000022">
    <property type="protein sequence ID" value="MEW9625858.1"/>
    <property type="molecule type" value="Genomic_DNA"/>
</dbReference>
<keyword evidence="1" id="KW-0067">ATP-binding</keyword>
<dbReference type="HAMAP" id="MF_01270">
    <property type="entry name" value="AnhMurNAc_kinase"/>
    <property type="match status" value="1"/>
</dbReference>
<evidence type="ECO:0000313" key="2">
    <source>
        <dbReference type="EMBL" id="MEW9625858.1"/>
    </source>
</evidence>
<dbReference type="RefSeq" id="WP_367846149.1">
    <property type="nucleotide sequence ID" value="NZ_JBFOHL010000022.1"/>
</dbReference>
<comment type="function">
    <text evidence="1">Catalyzes the specific phosphorylation of 1,6-anhydro-N-acetylmuramic acid (anhMurNAc) with the simultaneous cleavage of the 1,6-anhydro ring, generating MurNAc-6-P. Is required for the utilization of anhMurNAc either imported from the medium or derived from its own cell wall murein, and thus plays a role in cell wall recycling.</text>
</comment>
<evidence type="ECO:0000313" key="3">
    <source>
        <dbReference type="Proteomes" id="UP001556170"/>
    </source>
</evidence>
<dbReference type="NCBIfam" id="NF007139">
    <property type="entry name" value="PRK09585.1-3"/>
    <property type="match status" value="1"/>
</dbReference>
<keyword evidence="1 2" id="KW-0418">Kinase</keyword>
<dbReference type="PANTHER" id="PTHR30605">
    <property type="entry name" value="ANHYDRO-N-ACETYLMURAMIC ACID KINASE"/>
    <property type="match status" value="1"/>
</dbReference>
<comment type="caution">
    <text evidence="2">The sequence shown here is derived from an EMBL/GenBank/DDBJ whole genome shotgun (WGS) entry which is preliminary data.</text>
</comment>
<keyword evidence="3" id="KW-1185">Reference proteome</keyword>
<gene>
    <name evidence="1" type="primary">anmK</name>
    <name evidence="2" type="ORF">ABQJ56_16670</name>
</gene>
<dbReference type="EC" id="2.7.1.170" evidence="1"/>
<organism evidence="2 3">
    <name type="scientific">Rhodanobacter geophilus</name>
    <dbReference type="NCBI Taxonomy" id="3162488"/>
    <lineage>
        <taxon>Bacteria</taxon>
        <taxon>Pseudomonadati</taxon>
        <taxon>Pseudomonadota</taxon>
        <taxon>Gammaproteobacteria</taxon>
        <taxon>Lysobacterales</taxon>
        <taxon>Rhodanobacteraceae</taxon>
        <taxon>Rhodanobacter</taxon>
    </lineage>
</organism>
<keyword evidence="1 2" id="KW-0808">Transferase</keyword>
<proteinExistence type="inferred from homology"/>
<dbReference type="InterPro" id="IPR005338">
    <property type="entry name" value="Anhydro_N_Ac-Mur_kinase"/>
</dbReference>
<keyword evidence="1" id="KW-0119">Carbohydrate metabolism</keyword>
<dbReference type="Gene3D" id="3.30.420.40">
    <property type="match status" value="2"/>
</dbReference>
<evidence type="ECO:0000256" key="1">
    <source>
        <dbReference type="HAMAP-Rule" id="MF_01270"/>
    </source>
</evidence>
<dbReference type="Pfam" id="PF03702">
    <property type="entry name" value="AnmK"/>
    <property type="match status" value="1"/>
</dbReference>
<dbReference type="PANTHER" id="PTHR30605:SF0">
    <property type="entry name" value="ANHYDRO-N-ACETYLMURAMIC ACID KINASE"/>
    <property type="match status" value="1"/>
</dbReference>
<dbReference type="SUPFAM" id="SSF53067">
    <property type="entry name" value="Actin-like ATPase domain"/>
    <property type="match status" value="1"/>
</dbReference>
<dbReference type="NCBIfam" id="NF007148">
    <property type="entry name" value="PRK09585.3-2"/>
    <property type="match status" value="1"/>
</dbReference>
<protein>
    <recommendedName>
        <fullName evidence="1">Anhydro-N-acetylmuramic acid kinase</fullName>
        <ecNumber evidence="1">2.7.1.170</ecNumber>
    </recommendedName>
    <alternativeName>
        <fullName evidence="1">AnhMurNAc kinase</fullName>
    </alternativeName>
</protein>
<sequence>MSDAPALYLGLISGTSADGIDAALVSFEHERPHLLAAHTHPWPTALREQILAVAQGETSLDLDAFGRLDVALGRGFAEAALVLLRDHGIDAAAVRAIGSHGQTLRHRPAGEYPFTLQLGDAATIAERCGIDVVADFRRADVAAGGQGAPLLPAVHAMLLGHPGHGRVVLNLGGIANITVLGVDGSVLGFDTGPANGLLDAWCLRQHGEPFDRDGKFAASGRIDTALLDALLADPYFALSPPKSTGREHFHLDWLAAQPRVAVLAPADVQATLLELTARSVAAAITRHAPDAEDVLACGGGVHNGALMRRLAELLAPRMLSSTAAFGVDPDFLEATAFAWLARQRLLGLPGNLPAVTGARGPRLLGAVHPAPR</sequence>
<dbReference type="Proteomes" id="UP001556170">
    <property type="component" value="Unassembled WGS sequence"/>
</dbReference>
<comment type="similarity">
    <text evidence="1">Belongs to the anhydro-N-acetylmuramic acid kinase family.</text>
</comment>
<name>A0ABV3QUI1_9GAMM</name>